<gene>
    <name evidence="1" type="ORF">ABVQ20_02560</name>
</gene>
<dbReference type="RefSeq" id="WP_354457928.1">
    <property type="nucleotide sequence ID" value="NZ_JBEWSZ010000001.1"/>
</dbReference>
<evidence type="ECO:0000313" key="1">
    <source>
        <dbReference type="EMBL" id="MET2825851.1"/>
    </source>
</evidence>
<dbReference type="EMBL" id="JBEWSZ010000001">
    <property type="protein sequence ID" value="MET2825851.1"/>
    <property type="molecule type" value="Genomic_DNA"/>
</dbReference>
<name>A0ABV2D744_9HYPH</name>
<protein>
    <submittedName>
        <fullName evidence="1">Uncharacterized protein</fullName>
    </submittedName>
</protein>
<organism evidence="1 2">
    <name type="scientific">Mesorhizobium shangrilense</name>
    <dbReference type="NCBI Taxonomy" id="460060"/>
    <lineage>
        <taxon>Bacteria</taxon>
        <taxon>Pseudomonadati</taxon>
        <taxon>Pseudomonadota</taxon>
        <taxon>Alphaproteobacteria</taxon>
        <taxon>Hyphomicrobiales</taxon>
        <taxon>Phyllobacteriaceae</taxon>
        <taxon>Mesorhizobium</taxon>
    </lineage>
</organism>
<keyword evidence="2" id="KW-1185">Reference proteome</keyword>
<evidence type="ECO:0000313" key="2">
    <source>
        <dbReference type="Proteomes" id="UP001548832"/>
    </source>
</evidence>
<comment type="caution">
    <text evidence="1">The sequence shown here is derived from an EMBL/GenBank/DDBJ whole genome shotgun (WGS) entry which is preliminary data.</text>
</comment>
<reference evidence="1 2" key="1">
    <citation type="submission" date="2024-06" db="EMBL/GenBank/DDBJ databases">
        <authorList>
            <person name="Kim D.-U."/>
        </authorList>
    </citation>
    <scope>NUCLEOTIDE SEQUENCE [LARGE SCALE GENOMIC DNA]</scope>
    <source>
        <strain evidence="1 2">KACC15460</strain>
    </source>
</reference>
<proteinExistence type="predicted"/>
<accession>A0ABV2D744</accession>
<dbReference type="Proteomes" id="UP001548832">
    <property type="component" value="Unassembled WGS sequence"/>
</dbReference>
<sequence>MAKALTISAPQHKAMHAAYEKECREVLSPHLEALLDKVEAAGWDRKQAASALMYLSAMHLKPA</sequence>